<dbReference type="Proteomes" id="UP000000849">
    <property type="component" value="Chromosome"/>
</dbReference>
<gene>
    <name evidence="2" type="ordered locus">Cfla_2027</name>
</gene>
<dbReference type="RefSeq" id="WP_013117256.1">
    <property type="nucleotide sequence ID" value="NC_014151.1"/>
</dbReference>
<feature type="signal peptide" evidence="1">
    <location>
        <begin position="1"/>
        <end position="33"/>
    </location>
</feature>
<evidence type="ECO:0000313" key="3">
    <source>
        <dbReference type="Proteomes" id="UP000000849"/>
    </source>
</evidence>
<feature type="chain" id="PRO_5003077423" description="Tat pathway signal sequence domain protein" evidence="1">
    <location>
        <begin position="34"/>
        <end position="273"/>
    </location>
</feature>
<name>D5UFC5_CELFN</name>
<dbReference type="HOGENOM" id="CLU_1072376_0_0_11"/>
<protein>
    <recommendedName>
        <fullName evidence="4">Tat pathway signal sequence domain protein</fullName>
    </recommendedName>
</protein>
<dbReference type="EMBL" id="CP001964">
    <property type="protein sequence ID" value="ADG74922.1"/>
    <property type="molecule type" value="Genomic_DNA"/>
</dbReference>
<evidence type="ECO:0000256" key="1">
    <source>
        <dbReference type="SAM" id="SignalP"/>
    </source>
</evidence>
<dbReference type="KEGG" id="cfl:Cfla_2027"/>
<organism evidence="2 3">
    <name type="scientific">Cellulomonas flavigena (strain ATCC 482 / DSM 20109 / BCRC 11376 / JCM 18109 / NBRC 3775 / NCIMB 8073 / NRS 134)</name>
    <dbReference type="NCBI Taxonomy" id="446466"/>
    <lineage>
        <taxon>Bacteria</taxon>
        <taxon>Bacillati</taxon>
        <taxon>Actinomycetota</taxon>
        <taxon>Actinomycetes</taxon>
        <taxon>Micrococcales</taxon>
        <taxon>Cellulomonadaceae</taxon>
        <taxon>Cellulomonas</taxon>
    </lineage>
</organism>
<reference evidence="2 3" key="1">
    <citation type="journal article" date="2010" name="Stand. Genomic Sci.">
        <title>Complete genome sequence of Cellulomonas flavigena type strain (134).</title>
        <authorList>
            <person name="Abt B."/>
            <person name="Foster B."/>
            <person name="Lapidus A."/>
            <person name="Clum A."/>
            <person name="Sun H."/>
            <person name="Pukall R."/>
            <person name="Lucas S."/>
            <person name="Glavina Del Rio T."/>
            <person name="Nolan M."/>
            <person name="Tice H."/>
            <person name="Cheng J.F."/>
            <person name="Pitluck S."/>
            <person name="Liolios K."/>
            <person name="Ivanova N."/>
            <person name="Mavromatis K."/>
            <person name="Ovchinnikova G."/>
            <person name="Pati A."/>
            <person name="Goodwin L."/>
            <person name="Chen A."/>
            <person name="Palaniappan K."/>
            <person name="Land M."/>
            <person name="Hauser L."/>
            <person name="Chang Y.J."/>
            <person name="Jeffries C.D."/>
            <person name="Rohde M."/>
            <person name="Goker M."/>
            <person name="Woyke T."/>
            <person name="Bristow J."/>
            <person name="Eisen J.A."/>
            <person name="Markowitz V."/>
            <person name="Hugenholtz P."/>
            <person name="Kyrpides N.C."/>
            <person name="Klenk H.P."/>
        </authorList>
    </citation>
    <scope>NUCLEOTIDE SEQUENCE [LARGE SCALE GENOMIC DNA]</scope>
    <source>
        <strain evidence="3">ATCC 482 / DSM 20109 / BCRC 11376 / JCM 18109 / NBRC 3775 / NCIMB 8073 / NRS 134</strain>
    </source>
</reference>
<sequence length="273" mass="27674">MATPRPTRTLRFLLAAGLIAASGALLPVTAAQAATNTVSLAVKGGSNHSIALGTASGTVTGTAGGTSVTYALTLCGQSTYPNTRVTINVGTGTASHWVSPSACETVTGTVTSSTAVTTGSVTLSGSTFYPGNTHTTYTSTQQLFFPTSPPPTPRPTPSPTQATRTFDVTATGGANNSIALGRAVGSVTATRGATTATYSVNLCGQSTYPSSNVKIVAGSATVTHTVYYQACQTFTGTLRSTHGISGATVTVSGSTFYPANTYTTYTKTRSLYF</sequence>
<dbReference type="OrthoDB" id="3690244at2"/>
<dbReference type="AlphaFoldDB" id="D5UFC5"/>
<evidence type="ECO:0000313" key="2">
    <source>
        <dbReference type="EMBL" id="ADG74922.1"/>
    </source>
</evidence>
<keyword evidence="3" id="KW-1185">Reference proteome</keyword>
<accession>D5UFC5</accession>
<proteinExistence type="predicted"/>
<evidence type="ECO:0008006" key="4">
    <source>
        <dbReference type="Google" id="ProtNLM"/>
    </source>
</evidence>
<keyword evidence="1" id="KW-0732">Signal</keyword>